<dbReference type="GO" id="GO:0004067">
    <property type="term" value="F:asparaginase activity"/>
    <property type="evidence" value="ECO:0007669"/>
    <property type="project" value="UniProtKB-UniRule"/>
</dbReference>
<dbReference type="Proteomes" id="UP000717696">
    <property type="component" value="Unassembled WGS sequence"/>
</dbReference>
<dbReference type="InterPro" id="IPR037152">
    <property type="entry name" value="L-asparaginase_N_sf"/>
</dbReference>
<feature type="binding site" evidence="3">
    <location>
        <position position="71"/>
    </location>
    <ligand>
        <name>substrate</name>
    </ligand>
</feature>
<evidence type="ECO:0000256" key="2">
    <source>
        <dbReference type="PIRSR" id="PIRSR001220-1"/>
    </source>
</evidence>
<dbReference type="GO" id="GO:0009066">
    <property type="term" value="P:aspartate family amino acid metabolic process"/>
    <property type="evidence" value="ECO:0007669"/>
    <property type="project" value="UniProtKB-ARBA"/>
</dbReference>
<dbReference type="PIRSF" id="PIRSF500176">
    <property type="entry name" value="L_ASNase"/>
    <property type="match status" value="1"/>
</dbReference>
<dbReference type="InterPro" id="IPR027473">
    <property type="entry name" value="L-asparaginase_C"/>
</dbReference>
<dbReference type="InterPro" id="IPR027474">
    <property type="entry name" value="L-asparaginase_N"/>
</dbReference>
<dbReference type="OrthoDB" id="5091939at2759"/>
<comment type="caution">
    <text evidence="6">The sequence shown here is derived from an EMBL/GenBank/DDBJ whole genome shotgun (WGS) entry which is preliminary data.</text>
</comment>
<dbReference type="AlphaFoldDB" id="A0A9P9IK33"/>
<evidence type="ECO:0000256" key="3">
    <source>
        <dbReference type="PIRSR" id="PIRSR001220-2"/>
    </source>
</evidence>
<dbReference type="SUPFAM" id="SSF53774">
    <property type="entry name" value="Glutaminase/Asparaginase"/>
    <property type="match status" value="1"/>
</dbReference>
<dbReference type="SMART" id="SM00870">
    <property type="entry name" value="Asparaginase"/>
    <property type="match status" value="1"/>
</dbReference>
<gene>
    <name evidence="6" type="ORF">B0J13DRAFT_647859</name>
</gene>
<dbReference type="EC" id="3.5.1.1" evidence="1"/>
<feature type="domain" description="L-asparaginase N-terminal" evidence="4">
    <location>
        <begin position="15"/>
        <end position="205"/>
    </location>
</feature>
<name>A0A9P9IK33_9HYPO</name>
<accession>A0A9P9IK33</accession>
<dbReference type="Pfam" id="PF00710">
    <property type="entry name" value="Asparaginase"/>
    <property type="match status" value="1"/>
</dbReference>
<feature type="domain" description="Asparaginase/glutaminase C-terminal" evidence="5">
    <location>
        <begin position="231"/>
        <end position="332"/>
    </location>
</feature>
<dbReference type="InterPro" id="IPR006034">
    <property type="entry name" value="Asparaginase/glutaminase-like"/>
</dbReference>
<evidence type="ECO:0000259" key="4">
    <source>
        <dbReference type="Pfam" id="PF00710"/>
    </source>
</evidence>
<dbReference type="InterPro" id="IPR036152">
    <property type="entry name" value="Asp/glu_Ase-like_sf"/>
</dbReference>
<evidence type="ECO:0000313" key="7">
    <source>
        <dbReference type="Proteomes" id="UP000717696"/>
    </source>
</evidence>
<dbReference type="Gene3D" id="3.40.50.40">
    <property type="match status" value="1"/>
</dbReference>
<evidence type="ECO:0000313" key="6">
    <source>
        <dbReference type="EMBL" id="KAH7123421.1"/>
    </source>
</evidence>
<evidence type="ECO:0000256" key="1">
    <source>
        <dbReference type="ARBA" id="ARBA00012920"/>
    </source>
</evidence>
<dbReference type="EMBL" id="JAGMUU010000025">
    <property type="protein sequence ID" value="KAH7123421.1"/>
    <property type="molecule type" value="Genomic_DNA"/>
</dbReference>
<feature type="binding site" evidence="3">
    <location>
        <begin position="104"/>
        <end position="105"/>
    </location>
    <ligand>
        <name>substrate</name>
    </ligand>
</feature>
<dbReference type="InterPro" id="IPR040919">
    <property type="entry name" value="Asparaginase_C"/>
</dbReference>
<organism evidence="6 7">
    <name type="scientific">Dactylonectria estremocensis</name>
    <dbReference type="NCBI Taxonomy" id="1079267"/>
    <lineage>
        <taxon>Eukaryota</taxon>
        <taxon>Fungi</taxon>
        <taxon>Dikarya</taxon>
        <taxon>Ascomycota</taxon>
        <taxon>Pezizomycotina</taxon>
        <taxon>Sordariomycetes</taxon>
        <taxon>Hypocreomycetidae</taxon>
        <taxon>Hypocreales</taxon>
        <taxon>Nectriaceae</taxon>
        <taxon>Dactylonectria</taxon>
    </lineage>
</organism>
<dbReference type="PANTHER" id="PTHR11707:SF28">
    <property type="entry name" value="60 KDA LYSOPHOSPHOLIPASE"/>
    <property type="match status" value="1"/>
</dbReference>
<dbReference type="PROSITE" id="PS51732">
    <property type="entry name" value="ASN_GLN_ASE_3"/>
    <property type="match status" value="1"/>
</dbReference>
<proteinExistence type="predicted"/>
<reference evidence="6" key="1">
    <citation type="journal article" date="2021" name="Nat. Commun.">
        <title>Genetic determinants of endophytism in the Arabidopsis root mycobiome.</title>
        <authorList>
            <person name="Mesny F."/>
            <person name="Miyauchi S."/>
            <person name="Thiergart T."/>
            <person name="Pickel B."/>
            <person name="Atanasova L."/>
            <person name="Karlsson M."/>
            <person name="Huettel B."/>
            <person name="Barry K.W."/>
            <person name="Haridas S."/>
            <person name="Chen C."/>
            <person name="Bauer D."/>
            <person name="Andreopoulos W."/>
            <person name="Pangilinan J."/>
            <person name="LaButti K."/>
            <person name="Riley R."/>
            <person name="Lipzen A."/>
            <person name="Clum A."/>
            <person name="Drula E."/>
            <person name="Henrissat B."/>
            <person name="Kohler A."/>
            <person name="Grigoriev I.V."/>
            <person name="Martin F.M."/>
            <person name="Hacquard S."/>
        </authorList>
    </citation>
    <scope>NUCLEOTIDE SEQUENCE</scope>
    <source>
        <strain evidence="6">MPI-CAGE-AT-0021</strain>
    </source>
</reference>
<dbReference type="Pfam" id="PF17763">
    <property type="entry name" value="Asparaginase_C"/>
    <property type="match status" value="1"/>
</dbReference>
<feature type="active site" description="O-isoaspartyl threonine intermediate" evidence="2">
    <location>
        <position position="24"/>
    </location>
</feature>
<dbReference type="PANTHER" id="PTHR11707">
    <property type="entry name" value="L-ASPARAGINASE"/>
    <property type="match status" value="1"/>
</dbReference>
<dbReference type="Gene3D" id="3.40.50.1170">
    <property type="entry name" value="L-asparaginase, N-terminal domain"/>
    <property type="match status" value="1"/>
</dbReference>
<dbReference type="PIRSF" id="PIRSF001220">
    <property type="entry name" value="L-ASNase_gatD"/>
    <property type="match status" value="1"/>
</dbReference>
<evidence type="ECO:0000259" key="5">
    <source>
        <dbReference type="Pfam" id="PF17763"/>
    </source>
</evidence>
<protein>
    <recommendedName>
        <fullName evidence="1">asparaginase</fullName>
        <ecNumber evidence="1">3.5.1.1</ecNumber>
    </recommendedName>
</protein>
<sequence>MNASKSSQYASEKPKIVLIATGGTVLGHAPSSREMTNYTSAVYGIDDLVKASPGVHDIAEIITVTFLSKDSINLEDRDVIKLCQLTHTELAKSDVDAVGVVGGTDALSAVACALDATSDSNKAIGVIGAVRPFSAISSDGPGNLLSLVELLCDDEAKNRGAMVVSGELILPARFTEKTDCNRINAFEAPNSKPLGRFVNAKPVFTSPAARSLGHRYMDVSKIDLPQELPYVPVLFAHLGVSSKMFNDAIDAGNEGVILAAMGSGYWPQEALRTMNPGNVPVVVCCQSVSGYCTSDGVSFGIPAGFLSAAKSRILLVICLLLRLTSDDIEDVFGRIRGGKASRRRNGELLAKL</sequence>
<keyword evidence="7" id="KW-1185">Reference proteome</keyword>